<evidence type="ECO:0000256" key="6">
    <source>
        <dbReference type="ARBA" id="ARBA00022989"/>
    </source>
</evidence>
<feature type="binding site" evidence="8">
    <location>
        <position position="83"/>
    </location>
    <ligand>
        <name>Na(+)</name>
        <dbReference type="ChEBI" id="CHEBI:29101"/>
        <label>1</label>
    </ligand>
</feature>
<keyword evidence="8" id="KW-0479">Metal-binding</keyword>
<dbReference type="GO" id="GO:0035725">
    <property type="term" value="P:sodium ion transmembrane transport"/>
    <property type="evidence" value="ECO:0007669"/>
    <property type="project" value="TreeGrafter"/>
</dbReference>
<evidence type="ECO:0000256" key="4">
    <source>
        <dbReference type="ARBA" id="ARBA00022692"/>
    </source>
</evidence>
<keyword evidence="6 12" id="KW-1133">Transmembrane helix</keyword>
<feature type="transmembrane region" description="Helical" evidence="12">
    <location>
        <begin position="154"/>
        <end position="174"/>
    </location>
</feature>
<evidence type="ECO:0000256" key="5">
    <source>
        <dbReference type="ARBA" id="ARBA00022847"/>
    </source>
</evidence>
<evidence type="ECO:0000256" key="11">
    <source>
        <dbReference type="SAM" id="MobiDB-lite"/>
    </source>
</evidence>
<dbReference type="GO" id="GO:0006865">
    <property type="term" value="P:amino acid transport"/>
    <property type="evidence" value="ECO:0007669"/>
    <property type="project" value="TreeGrafter"/>
</dbReference>
<name>V9IH23_APICE</name>
<proteinExistence type="evidence at transcript level"/>
<feature type="transmembrane region" description="Helical" evidence="12">
    <location>
        <begin position="101"/>
        <end position="120"/>
    </location>
</feature>
<keyword evidence="3 10" id="KW-0813">Transport</keyword>
<reference evidence="13" key="1">
    <citation type="submission" date="2011-11" db="EMBL/GenBank/DDBJ databases">
        <title>Decoding the brain transcriptome of the Eastern honeybee (Apis cerana) based on pyrosequencing.</title>
        <authorList>
            <person name="Sun L."/>
            <person name="Zheng H."/>
            <person name="Wang Y."/>
            <person name="Xie X."/>
            <person name="Zhu Y."/>
            <person name="Gu W."/>
            <person name="Wang S."/>
        </authorList>
    </citation>
    <scope>NUCLEOTIDE SEQUENCE</scope>
    <source>
        <tissue evidence="13">Brain</tissue>
    </source>
</reference>
<feature type="disulfide bond" evidence="9">
    <location>
        <begin position="188"/>
        <end position="197"/>
    </location>
</feature>
<comment type="subcellular location">
    <subcellularLocation>
        <location evidence="1">Membrane</location>
        <topology evidence="1">Multi-pass membrane protein</topology>
    </subcellularLocation>
</comment>
<evidence type="ECO:0000256" key="9">
    <source>
        <dbReference type="PIRSR" id="PIRSR600175-2"/>
    </source>
</evidence>
<sequence length="399" mass="44771">MAEKMYYWGEQKDQVDPDQTFIEFKAKSVGSSRGRETSHAAAKMTVSTSQGRPTEVGNREEDTERGGWDNKLDFLFSCISVSVGLGNVWRFPYLCYKNGGGAFLITYGIAMVFCGIPIFFQEVAIGQYLGAGGMTLVGQLCPLLQGVGYATMTIVFFLDVYYCIIIAWTLFYLISTFVNIPNVPWKGCGNWWNTEDCFDGLEKIEETTDLVNSNVTNSTYNNTVALHHATPVEEYWERRLLGITSGIEIIGGIQWELLGCLVIGWLLVYFIIRRGLHQSGKIIWFSALFPYVVLYSFGKSGDVGGQLQRLAVLRHAEVGGINVAWPMDRRGHANFLRLQHRDRSSARPRIVQQVPSQLLQRRVDHVCGEHVNLFTGRLRHFLHPGPHRAGTGNRSGQSG</sequence>
<dbReference type="PANTHER" id="PTHR11616">
    <property type="entry name" value="SODIUM/CHLORIDE DEPENDENT TRANSPORTER"/>
    <property type="match status" value="1"/>
</dbReference>
<dbReference type="Pfam" id="PF00209">
    <property type="entry name" value="SNF"/>
    <property type="match status" value="1"/>
</dbReference>
<protein>
    <recommendedName>
        <fullName evidence="10">Transporter</fullName>
    </recommendedName>
</protein>
<organism evidence="13">
    <name type="scientific">Apis cerana</name>
    <name type="common">Indian honeybee</name>
    <dbReference type="NCBI Taxonomy" id="7461"/>
    <lineage>
        <taxon>Eukaryota</taxon>
        <taxon>Metazoa</taxon>
        <taxon>Ecdysozoa</taxon>
        <taxon>Arthropoda</taxon>
        <taxon>Hexapoda</taxon>
        <taxon>Insecta</taxon>
        <taxon>Pterygota</taxon>
        <taxon>Neoptera</taxon>
        <taxon>Endopterygota</taxon>
        <taxon>Hymenoptera</taxon>
        <taxon>Apocrita</taxon>
        <taxon>Aculeata</taxon>
        <taxon>Apoidea</taxon>
        <taxon>Anthophila</taxon>
        <taxon>Apidae</taxon>
        <taxon>Apis</taxon>
    </lineage>
</organism>
<dbReference type="GO" id="GO:0046872">
    <property type="term" value="F:metal ion binding"/>
    <property type="evidence" value="ECO:0007669"/>
    <property type="project" value="UniProtKB-KW"/>
</dbReference>
<evidence type="ECO:0000256" key="3">
    <source>
        <dbReference type="ARBA" id="ARBA00022448"/>
    </source>
</evidence>
<keyword evidence="4 10" id="KW-0812">Transmembrane</keyword>
<dbReference type="InterPro" id="IPR037272">
    <property type="entry name" value="SNS_sf"/>
</dbReference>
<keyword evidence="9" id="KW-1015">Disulfide bond</keyword>
<dbReference type="GO" id="GO:0005886">
    <property type="term" value="C:plasma membrane"/>
    <property type="evidence" value="ECO:0007669"/>
    <property type="project" value="TreeGrafter"/>
</dbReference>
<feature type="transmembrane region" description="Helical" evidence="12">
    <location>
        <begin position="249"/>
        <end position="270"/>
    </location>
</feature>
<gene>
    <name evidence="13" type="ORF">ACCB06602</name>
</gene>
<feature type="region of interest" description="Disordered" evidence="11">
    <location>
        <begin position="31"/>
        <end position="64"/>
    </location>
</feature>
<keyword evidence="5 10" id="KW-0769">Symport</keyword>
<keyword evidence="8" id="KW-0915">Sodium</keyword>
<keyword evidence="7 12" id="KW-0472">Membrane</keyword>
<dbReference type="PRINTS" id="PR00176">
    <property type="entry name" value="NANEUSMPORT"/>
</dbReference>
<dbReference type="GO" id="GO:0015293">
    <property type="term" value="F:symporter activity"/>
    <property type="evidence" value="ECO:0007669"/>
    <property type="project" value="UniProtKB-KW"/>
</dbReference>
<evidence type="ECO:0000256" key="2">
    <source>
        <dbReference type="ARBA" id="ARBA00006459"/>
    </source>
</evidence>
<dbReference type="SUPFAM" id="SSF161070">
    <property type="entry name" value="SNF-like"/>
    <property type="match status" value="1"/>
</dbReference>
<evidence type="ECO:0000313" key="13">
    <source>
        <dbReference type="EMBL" id="AEY59967.1"/>
    </source>
</evidence>
<dbReference type="PANTHER" id="PTHR11616:SF254">
    <property type="entry name" value="TRANSPORTER"/>
    <property type="match status" value="1"/>
</dbReference>
<dbReference type="EMBL" id="JR045381">
    <property type="protein sequence ID" value="AEY59967.1"/>
    <property type="molecule type" value="mRNA"/>
</dbReference>
<dbReference type="InterPro" id="IPR000175">
    <property type="entry name" value="Na/ntran_symport"/>
</dbReference>
<dbReference type="PROSITE" id="PS00610">
    <property type="entry name" value="NA_NEUROTRAN_SYMP_1"/>
    <property type="match status" value="1"/>
</dbReference>
<comment type="similarity">
    <text evidence="2 10">Belongs to the sodium:neurotransmitter symporter (SNF) (TC 2.A.22) family.</text>
</comment>
<evidence type="ECO:0000256" key="1">
    <source>
        <dbReference type="ARBA" id="ARBA00004141"/>
    </source>
</evidence>
<evidence type="ECO:0000256" key="7">
    <source>
        <dbReference type="ARBA" id="ARBA00023136"/>
    </source>
</evidence>
<feature type="transmembrane region" description="Helical" evidence="12">
    <location>
        <begin position="126"/>
        <end position="147"/>
    </location>
</feature>
<dbReference type="AlphaFoldDB" id="V9IH23"/>
<evidence type="ECO:0000256" key="8">
    <source>
        <dbReference type="PIRSR" id="PIRSR600175-1"/>
    </source>
</evidence>
<dbReference type="PROSITE" id="PS50267">
    <property type="entry name" value="NA_NEUROTRAN_SYMP_3"/>
    <property type="match status" value="1"/>
</dbReference>
<evidence type="ECO:0000256" key="10">
    <source>
        <dbReference type="RuleBase" id="RU003732"/>
    </source>
</evidence>
<feature type="binding site" evidence="8">
    <location>
        <position position="87"/>
    </location>
    <ligand>
        <name>Na(+)</name>
        <dbReference type="ChEBI" id="CHEBI:29101"/>
        <label>1</label>
    </ligand>
</feature>
<accession>V9IH23</accession>
<evidence type="ECO:0000256" key="12">
    <source>
        <dbReference type="SAM" id="Phobius"/>
    </source>
</evidence>